<dbReference type="AlphaFoldDB" id="A0A4S4C1S2"/>
<feature type="transmembrane region" description="Helical" evidence="2">
    <location>
        <begin position="45"/>
        <end position="66"/>
    </location>
</feature>
<sequence length="186" mass="21352">MAGQELKQHLTQLEEQLAILMNSYKDYKSRNIQNEQVNISLLQHILYVMAIISITILSTYVISSFLIEVKDYMLSIAVVQALLSIGVYIYFAKKLINVPKKPQPKTTSNKSVFELDQQRFAILQELARSPIPQSYITPTAIKKMLQLVNSGKCLTIDECLAQINLQQEKHKEELKLIQNLQMISFH</sequence>
<evidence type="ECO:0000313" key="4">
    <source>
        <dbReference type="Proteomes" id="UP000310334"/>
    </source>
</evidence>
<reference evidence="3 4" key="1">
    <citation type="submission" date="2019-04" db="EMBL/GenBank/DDBJ databases">
        <title>Bacillus sediminilitoris sp. nov., isolated from a tidal flat sediment on the East China Sea.</title>
        <authorList>
            <person name="Wei Y."/>
            <person name="Mao H."/>
            <person name="Fang J."/>
        </authorList>
    </citation>
    <scope>NUCLEOTIDE SEQUENCE [LARGE SCALE GENOMIC DNA]</scope>
    <source>
        <strain evidence="3 4">DSL-17</strain>
    </source>
</reference>
<comment type="caution">
    <text evidence="3">The sequence shown here is derived from an EMBL/GenBank/DDBJ whole genome shotgun (WGS) entry which is preliminary data.</text>
</comment>
<keyword evidence="2" id="KW-0812">Transmembrane</keyword>
<dbReference type="OrthoDB" id="2878078at2"/>
<dbReference type="Proteomes" id="UP000310334">
    <property type="component" value="Unassembled WGS sequence"/>
</dbReference>
<keyword evidence="4" id="KW-1185">Reference proteome</keyword>
<dbReference type="EMBL" id="SSNT01000004">
    <property type="protein sequence ID" value="THF81458.1"/>
    <property type="molecule type" value="Genomic_DNA"/>
</dbReference>
<evidence type="ECO:0000313" key="3">
    <source>
        <dbReference type="EMBL" id="THF81458.1"/>
    </source>
</evidence>
<gene>
    <name evidence="3" type="ORF">E6W99_05995</name>
</gene>
<evidence type="ECO:0000256" key="1">
    <source>
        <dbReference type="SAM" id="Coils"/>
    </source>
</evidence>
<feature type="coiled-coil region" evidence="1">
    <location>
        <begin position="3"/>
        <end position="30"/>
    </location>
</feature>
<accession>A0A4S4C1S2</accession>
<evidence type="ECO:0000256" key="2">
    <source>
        <dbReference type="SAM" id="Phobius"/>
    </source>
</evidence>
<keyword evidence="1" id="KW-0175">Coiled coil</keyword>
<feature type="transmembrane region" description="Helical" evidence="2">
    <location>
        <begin position="72"/>
        <end position="91"/>
    </location>
</feature>
<keyword evidence="2" id="KW-0472">Membrane</keyword>
<organism evidence="3 4">
    <name type="scientific">Metabacillus sediminilitoris</name>
    <dbReference type="NCBI Taxonomy" id="2567941"/>
    <lineage>
        <taxon>Bacteria</taxon>
        <taxon>Bacillati</taxon>
        <taxon>Bacillota</taxon>
        <taxon>Bacilli</taxon>
        <taxon>Bacillales</taxon>
        <taxon>Bacillaceae</taxon>
        <taxon>Metabacillus</taxon>
    </lineage>
</organism>
<proteinExistence type="predicted"/>
<name>A0A4S4C1S2_9BACI</name>
<dbReference type="RefSeq" id="WP_136352294.1">
    <property type="nucleotide sequence ID" value="NZ_CP046266.1"/>
</dbReference>
<protein>
    <submittedName>
        <fullName evidence="3">Uncharacterized protein</fullName>
    </submittedName>
</protein>
<keyword evidence="2" id="KW-1133">Transmembrane helix</keyword>